<dbReference type="PROSITE" id="PS51384">
    <property type="entry name" value="FAD_FR"/>
    <property type="match status" value="1"/>
</dbReference>
<comment type="caution">
    <text evidence="18">The sequence shown here is derived from an EMBL/GenBank/DDBJ whole genome shotgun (WGS) entry which is preliminary data.</text>
</comment>
<accession>A0A329QVX7</accession>
<dbReference type="GO" id="GO:0070330">
    <property type="term" value="F:aromatase activity"/>
    <property type="evidence" value="ECO:0007669"/>
    <property type="project" value="UniProtKB-UniRule"/>
</dbReference>
<comment type="catalytic activity">
    <reaction evidence="13">
        <text>hydrogen sulfide + 3 NADP(+) + 3 H2O = sulfite + 3 NADPH + 4 H(+)</text>
        <dbReference type="Rhea" id="RHEA:13801"/>
        <dbReference type="ChEBI" id="CHEBI:15377"/>
        <dbReference type="ChEBI" id="CHEBI:15378"/>
        <dbReference type="ChEBI" id="CHEBI:17359"/>
        <dbReference type="ChEBI" id="CHEBI:29919"/>
        <dbReference type="ChEBI" id="CHEBI:57783"/>
        <dbReference type="ChEBI" id="CHEBI:58349"/>
        <dbReference type="EC" id="1.8.1.2"/>
    </reaction>
</comment>
<comment type="similarity">
    <text evidence="1 14">In the N-terminal section; belongs to the cytochrome P450 family.</text>
</comment>
<dbReference type="PANTHER" id="PTHR19384">
    <property type="entry name" value="NITRIC OXIDE SYNTHASE-RELATED"/>
    <property type="match status" value="1"/>
</dbReference>
<feature type="binding site" description="axial binding residue" evidence="15">
    <location>
        <position position="403"/>
    </location>
    <ligand>
        <name>heme</name>
        <dbReference type="ChEBI" id="CHEBI:30413"/>
    </ligand>
    <ligandPart>
        <name>Fe</name>
        <dbReference type="ChEBI" id="CHEBI:18248"/>
    </ligandPart>
</feature>
<protein>
    <recommendedName>
        <fullName evidence="14">Bifunctional cytochrome P450/NADPH--P450 reductase</fullName>
    </recommendedName>
    <domain>
        <recommendedName>
            <fullName evidence="14">Cytochrome P450</fullName>
            <ecNumber evidence="14">1.14.14.1</ecNumber>
        </recommendedName>
    </domain>
    <domain>
        <recommendedName>
            <fullName evidence="14">NADPH--cytochrome P450 reductase</fullName>
            <ecNumber evidence="14">1.6.2.4</ecNumber>
        </recommendedName>
    </domain>
</protein>
<evidence type="ECO:0000256" key="14">
    <source>
        <dbReference type="PIRNR" id="PIRNR000209"/>
    </source>
</evidence>
<dbReference type="GO" id="GO:0005506">
    <property type="term" value="F:iron ion binding"/>
    <property type="evidence" value="ECO:0007669"/>
    <property type="project" value="UniProtKB-UniRule"/>
</dbReference>
<dbReference type="PROSITE" id="PS50902">
    <property type="entry name" value="FLAVODOXIN_LIKE"/>
    <property type="match status" value="1"/>
</dbReference>
<dbReference type="EC" id="1.14.14.1" evidence="14"/>
<dbReference type="InterPro" id="IPR001709">
    <property type="entry name" value="Flavoprot_Pyr_Nucl_cyt_Rdtase"/>
</dbReference>
<keyword evidence="7 14" id="KW-0274">FAD</keyword>
<dbReference type="GO" id="GO:0005829">
    <property type="term" value="C:cytosol"/>
    <property type="evidence" value="ECO:0007669"/>
    <property type="project" value="TreeGrafter"/>
</dbReference>
<dbReference type="AlphaFoldDB" id="A0A329QVX7"/>
<dbReference type="Proteomes" id="UP000250642">
    <property type="component" value="Unassembled WGS sequence"/>
</dbReference>
<dbReference type="InterPro" id="IPR036396">
    <property type="entry name" value="Cyt_P450_sf"/>
</dbReference>
<keyword evidence="6 14" id="KW-0479">Metal-binding</keyword>
<evidence type="ECO:0000256" key="13">
    <source>
        <dbReference type="ARBA" id="ARBA00052219"/>
    </source>
</evidence>
<evidence type="ECO:0000256" key="6">
    <source>
        <dbReference type="ARBA" id="ARBA00022723"/>
    </source>
</evidence>
<dbReference type="InterPro" id="IPR023206">
    <property type="entry name" value="Bifunctional_P450_P450_red"/>
</dbReference>
<dbReference type="PRINTS" id="PR00371">
    <property type="entry name" value="FPNCR"/>
</dbReference>
<dbReference type="CDD" id="cd06206">
    <property type="entry name" value="bifunctional_CYPOR"/>
    <property type="match status" value="1"/>
</dbReference>
<comment type="function">
    <text evidence="14">Functions as a fatty acid monooxygenase.</text>
</comment>
<dbReference type="CDD" id="cd11068">
    <property type="entry name" value="CYP120A1"/>
    <property type="match status" value="1"/>
</dbReference>
<evidence type="ECO:0000256" key="1">
    <source>
        <dbReference type="ARBA" id="ARBA00010018"/>
    </source>
</evidence>
<name>A0A329QVX7_9BACL</name>
<dbReference type="FunFam" id="3.40.50.80:FF:000001">
    <property type="entry name" value="NADPH--cytochrome P450 reductase 1"/>
    <property type="match status" value="1"/>
</dbReference>
<dbReference type="InterPro" id="IPR017938">
    <property type="entry name" value="Riboflavin_synthase-like_b-brl"/>
</dbReference>
<dbReference type="Pfam" id="PF00175">
    <property type="entry name" value="NAD_binding_1"/>
    <property type="match status" value="1"/>
</dbReference>
<gene>
    <name evidence="18" type="ORF">DC345_05590</name>
</gene>
<evidence type="ECO:0000313" key="19">
    <source>
        <dbReference type="Proteomes" id="UP000250642"/>
    </source>
</evidence>
<dbReference type="SUPFAM" id="SSF52343">
    <property type="entry name" value="Ferredoxin reductase-like, C-terminal NADP-linked domain"/>
    <property type="match status" value="1"/>
</dbReference>
<dbReference type="PRINTS" id="PR00369">
    <property type="entry name" value="FLAVODOXIN"/>
</dbReference>
<dbReference type="SUPFAM" id="SSF48264">
    <property type="entry name" value="Cytochrome P450"/>
    <property type="match status" value="1"/>
</dbReference>
<dbReference type="EC" id="1.6.2.4" evidence="14"/>
<feature type="domain" description="FAD-binding FR-type" evidence="17">
    <location>
        <begin position="679"/>
        <end position="912"/>
    </location>
</feature>
<dbReference type="InterPro" id="IPR008254">
    <property type="entry name" value="Flavodoxin/NO_synth"/>
</dbReference>
<sequence length="1083" mass="121968">MSIATNVPQPKMYGPLGNLPLIDKEKPTLSLGKLAEEYGPIYRLTVPGYSGLIVSGPDLVAELCDVSRFDKFVYNELENVRAFGGDGLFTSRTSEPNWKKAHNILLPTFSKQAMKGYHPMMVDIAEQLINKWARLNSNDTIDVADDMTRLTLDTIGLCGFNYRFNSFYRQDHSPFIESMVRALNEAMQKSSRLKIQNLLMVKTKRQFEEDIQTMFSLVDQIIEERKASAAPEEVDLLARMLNGKDPETGETLDDENIRYQIITFLIAGHETTSGLLSFALYFLLNNPEALQKAYDEVDRVLVSDSPQYEEILQLPYIRMILSESLRLWPTAPGFDVYAKEDTVIGGKFPLKKGESCSILLPQLHRDKGAWGEDAELFRPERFEDTTQVPHHAYKPFGNGERACIGMQFALYEATLVLGMVLKHFELVDYSNYQLDVKQTLTLKPGDFRIQVRTRTVSPKLSASVTPLNEKHNQELHTSVAGHSPITVSMTTSTPANTNPTLLVLYGSNLGTAEGIARAIAEKARTYGIPSEAATLNEWMGRLPKEGIVLIVTSSYNGKPPQNAAAFIEWLKEAESEKVHGVTYTVLGCGDRSWSGTYQSIPRLVDEKLASLGGNRLISRGEVDAGGDMEKQVEEWQRVLWTQIFNTLGISKESMEHSSRNTLQMEFVHEKADLPLAQAYHASCATIVVNEELQAMDSERSTRHIEMLLPEGMTYKEGDHLGVLPLNANEIANRILHRFRLKGDVQIQLTSNETLLTHLPLNRPVKVNELLRSCVELQAPVTRAQLQELANHTVCPPHKRELELMMEESNYREHILQNRTTMLELLEKYEACELPFERFLELLPPLKPRYYSISSSPHFNDKRASITVSVVREPAWSGNGEFRGVASSYLADCQTGESVLMFVRTPESGFELSEGPDVPIIMVGPGTGVAPFRGFLQARSALKERGLRLSEAHLFFGCRNDSDFIYRQELEQYEQAGIVKLHLAFSRVEGKPKTYVQHLMLQEAEHLLHLLDAKGRIYVCGDGSHMAPAVEETLLQAYQKAKGATRQEAKDWLNQLQSEGRYVQDVWAGKRTAELSKPLYVETL</sequence>
<keyword evidence="10 14" id="KW-0408">Iron</keyword>
<proteinExistence type="inferred from homology"/>
<keyword evidence="11 14" id="KW-0503">Monooxygenase</keyword>
<evidence type="ECO:0000256" key="10">
    <source>
        <dbReference type="ARBA" id="ARBA00023004"/>
    </source>
</evidence>
<evidence type="ECO:0000259" key="16">
    <source>
        <dbReference type="PROSITE" id="PS50902"/>
    </source>
</evidence>
<evidence type="ECO:0000256" key="12">
    <source>
        <dbReference type="ARBA" id="ARBA00049342"/>
    </source>
</evidence>
<dbReference type="GO" id="GO:0050660">
    <property type="term" value="F:flavin adenine dinucleotide binding"/>
    <property type="evidence" value="ECO:0007669"/>
    <property type="project" value="TreeGrafter"/>
</dbReference>
<evidence type="ECO:0000259" key="17">
    <source>
        <dbReference type="PROSITE" id="PS51384"/>
    </source>
</evidence>
<dbReference type="GO" id="GO:0010181">
    <property type="term" value="F:FMN binding"/>
    <property type="evidence" value="ECO:0007669"/>
    <property type="project" value="UniProtKB-UniRule"/>
</dbReference>
<comment type="catalytic activity">
    <reaction evidence="12 14">
        <text>2 oxidized [cytochrome P450] + NADPH = 2 reduced [cytochrome P450] + NADP(+) + H(+)</text>
        <dbReference type="Rhea" id="RHEA:24040"/>
        <dbReference type="Rhea" id="RHEA-COMP:14627"/>
        <dbReference type="Rhea" id="RHEA-COMP:14628"/>
        <dbReference type="ChEBI" id="CHEBI:15378"/>
        <dbReference type="ChEBI" id="CHEBI:55376"/>
        <dbReference type="ChEBI" id="CHEBI:57783"/>
        <dbReference type="ChEBI" id="CHEBI:58349"/>
        <dbReference type="ChEBI" id="CHEBI:60344"/>
        <dbReference type="EC" id="1.6.2.4"/>
    </reaction>
</comment>
<organism evidence="18 19">
    <name type="scientific">Paenibacillus taichungensis</name>
    <dbReference type="NCBI Taxonomy" id="484184"/>
    <lineage>
        <taxon>Bacteria</taxon>
        <taxon>Bacillati</taxon>
        <taxon>Bacillota</taxon>
        <taxon>Bacilli</taxon>
        <taxon>Bacillales</taxon>
        <taxon>Paenibacillaceae</taxon>
        <taxon>Paenibacillus</taxon>
    </lineage>
</organism>
<evidence type="ECO:0000256" key="8">
    <source>
        <dbReference type="ARBA" id="ARBA00022857"/>
    </source>
</evidence>
<dbReference type="InterPro" id="IPR001094">
    <property type="entry name" value="Flavdoxin-like"/>
</dbReference>
<dbReference type="InterPro" id="IPR001433">
    <property type="entry name" value="OxRdtase_FAD/NAD-bd"/>
</dbReference>
<dbReference type="InterPro" id="IPR003097">
    <property type="entry name" value="CysJ-like_FAD-binding"/>
</dbReference>
<evidence type="ECO:0000256" key="5">
    <source>
        <dbReference type="ARBA" id="ARBA00022643"/>
    </source>
</evidence>
<dbReference type="GO" id="GO:0020037">
    <property type="term" value="F:heme binding"/>
    <property type="evidence" value="ECO:0007669"/>
    <property type="project" value="UniProtKB-UniRule"/>
</dbReference>
<dbReference type="InterPro" id="IPR001128">
    <property type="entry name" value="Cyt_P450"/>
</dbReference>
<dbReference type="Gene3D" id="3.40.50.80">
    <property type="entry name" value="Nucleotide-binding domain of ferredoxin-NADP reductase (FNR) module"/>
    <property type="match status" value="1"/>
</dbReference>
<evidence type="ECO:0000256" key="3">
    <source>
        <dbReference type="ARBA" id="ARBA00022617"/>
    </source>
</evidence>
<dbReference type="EMBL" id="QEVW01000005">
    <property type="protein sequence ID" value="RAW16584.1"/>
    <property type="molecule type" value="Genomic_DNA"/>
</dbReference>
<dbReference type="SUPFAM" id="SSF63380">
    <property type="entry name" value="Riboflavin synthase domain-like"/>
    <property type="match status" value="1"/>
</dbReference>
<dbReference type="InterPro" id="IPR029039">
    <property type="entry name" value="Flavoprotein-like_sf"/>
</dbReference>
<dbReference type="FunFam" id="1.10.630.10:FF:000040">
    <property type="entry name" value="Bifunctional cytochrome P450/NADPH--P450 reductase"/>
    <property type="match status" value="1"/>
</dbReference>
<dbReference type="PIRSF" id="PIRSF000209">
    <property type="entry name" value="Bifunctional_P450_P450R"/>
    <property type="match status" value="1"/>
</dbReference>
<keyword evidence="14" id="KW-0249">Electron transport</keyword>
<dbReference type="InterPro" id="IPR017927">
    <property type="entry name" value="FAD-bd_FR_type"/>
</dbReference>
<dbReference type="GO" id="GO:0003958">
    <property type="term" value="F:NADPH-hemoprotein reductase activity"/>
    <property type="evidence" value="ECO:0007669"/>
    <property type="project" value="UniProtKB-UniRule"/>
</dbReference>
<evidence type="ECO:0000256" key="15">
    <source>
        <dbReference type="PIRSR" id="PIRSR000209-1"/>
    </source>
</evidence>
<evidence type="ECO:0000313" key="18">
    <source>
        <dbReference type="EMBL" id="RAW16584.1"/>
    </source>
</evidence>
<evidence type="ECO:0000256" key="11">
    <source>
        <dbReference type="ARBA" id="ARBA00023033"/>
    </source>
</evidence>
<keyword evidence="9 14" id="KW-0560">Oxidoreductase</keyword>
<dbReference type="InterPro" id="IPR017972">
    <property type="entry name" value="Cyt_P450_CS"/>
</dbReference>
<evidence type="ECO:0000256" key="9">
    <source>
        <dbReference type="ARBA" id="ARBA00023002"/>
    </source>
</evidence>
<evidence type="ECO:0000256" key="4">
    <source>
        <dbReference type="ARBA" id="ARBA00022630"/>
    </source>
</evidence>
<dbReference type="Gene3D" id="1.10.630.10">
    <property type="entry name" value="Cytochrome P450"/>
    <property type="match status" value="1"/>
</dbReference>
<dbReference type="Gene3D" id="3.40.50.360">
    <property type="match status" value="1"/>
</dbReference>
<evidence type="ECO:0000256" key="7">
    <source>
        <dbReference type="ARBA" id="ARBA00022827"/>
    </source>
</evidence>
<dbReference type="Pfam" id="PF00067">
    <property type="entry name" value="p450"/>
    <property type="match status" value="1"/>
</dbReference>
<keyword evidence="5 14" id="KW-0288">FMN</keyword>
<keyword evidence="4 14" id="KW-0285">Flavoprotein</keyword>
<keyword evidence="2 14" id="KW-0813">Transport</keyword>
<dbReference type="Pfam" id="PF00667">
    <property type="entry name" value="FAD_binding_1"/>
    <property type="match status" value="1"/>
</dbReference>
<dbReference type="SUPFAM" id="SSF52218">
    <property type="entry name" value="Flavoproteins"/>
    <property type="match status" value="1"/>
</dbReference>
<dbReference type="InterPro" id="IPR023173">
    <property type="entry name" value="NADPH_Cyt_P450_Rdtase_alpha"/>
</dbReference>
<feature type="domain" description="Flavodoxin-like" evidence="16">
    <location>
        <begin position="501"/>
        <end position="640"/>
    </location>
</feature>
<dbReference type="RefSeq" id="WP_113052262.1">
    <property type="nucleotide sequence ID" value="NZ_QEVW01000005.1"/>
</dbReference>
<reference evidence="18 19" key="1">
    <citation type="submission" date="2018-04" db="EMBL/GenBank/DDBJ databases">
        <title>Paenibacillus taichungensis Genome sequencing and assembly.</title>
        <authorList>
            <person name="Xu J."/>
            <person name="Rensing C."/>
            <person name="Mazhar H.S."/>
        </authorList>
    </citation>
    <scope>NUCLEOTIDE SEQUENCE [LARGE SCALE GENOMIC DNA]</scope>
    <source>
        <strain evidence="18 19">NC1</strain>
    </source>
</reference>
<comment type="cofactor">
    <cofactor evidence="14 15">
        <name>heme</name>
        <dbReference type="ChEBI" id="CHEBI:30413"/>
    </cofactor>
</comment>
<comment type="cofactor">
    <cofactor evidence="14">
        <name>FAD</name>
        <dbReference type="ChEBI" id="CHEBI:57692"/>
    </cofactor>
    <cofactor evidence="14">
        <name>FMN</name>
        <dbReference type="ChEBI" id="CHEBI:58210"/>
    </cofactor>
</comment>
<dbReference type="Gene3D" id="1.20.990.10">
    <property type="entry name" value="NADPH-cytochrome p450 Reductase, Chain A, domain 3"/>
    <property type="match status" value="1"/>
</dbReference>
<keyword evidence="8 14" id="KW-0521">NADP</keyword>
<dbReference type="Pfam" id="PF00258">
    <property type="entry name" value="Flavodoxin_1"/>
    <property type="match status" value="1"/>
</dbReference>
<keyword evidence="3 14" id="KW-0349">Heme</keyword>
<dbReference type="GO" id="GO:0004783">
    <property type="term" value="F:sulfite reductase (NADPH) activity"/>
    <property type="evidence" value="ECO:0007669"/>
    <property type="project" value="UniProtKB-EC"/>
</dbReference>
<comment type="catalytic activity">
    <reaction evidence="14">
        <text>an organic molecule + reduced [NADPH--hemoprotein reductase] + O2 = an alcohol + oxidized [NADPH--hemoprotein reductase] + H2O + H(+)</text>
        <dbReference type="Rhea" id="RHEA:17149"/>
        <dbReference type="Rhea" id="RHEA-COMP:11964"/>
        <dbReference type="Rhea" id="RHEA-COMP:11965"/>
        <dbReference type="ChEBI" id="CHEBI:15377"/>
        <dbReference type="ChEBI" id="CHEBI:15378"/>
        <dbReference type="ChEBI" id="CHEBI:15379"/>
        <dbReference type="ChEBI" id="CHEBI:30879"/>
        <dbReference type="ChEBI" id="CHEBI:57618"/>
        <dbReference type="ChEBI" id="CHEBI:58210"/>
        <dbReference type="ChEBI" id="CHEBI:142491"/>
        <dbReference type="EC" id="1.14.14.1"/>
    </reaction>
</comment>
<dbReference type="PANTHER" id="PTHR19384:SF17">
    <property type="entry name" value="NADPH--CYTOCHROME P450 REDUCTASE"/>
    <property type="match status" value="1"/>
</dbReference>
<dbReference type="InterPro" id="IPR039261">
    <property type="entry name" value="FNR_nucleotide-bd"/>
</dbReference>
<dbReference type="PROSITE" id="PS00086">
    <property type="entry name" value="CYTOCHROME_P450"/>
    <property type="match status" value="1"/>
</dbReference>
<dbReference type="Gene3D" id="2.40.30.10">
    <property type="entry name" value="Translation factors"/>
    <property type="match status" value="1"/>
</dbReference>
<evidence type="ECO:0000256" key="2">
    <source>
        <dbReference type="ARBA" id="ARBA00022448"/>
    </source>
</evidence>